<gene>
    <name evidence="6" type="ORF">C1I64_18825</name>
</gene>
<proteinExistence type="predicted"/>
<dbReference type="PANTHER" id="PTHR42953:SF1">
    <property type="entry name" value="METAL-BINDING PROTEIN HI_0362-RELATED"/>
    <property type="match status" value="1"/>
</dbReference>
<evidence type="ECO:0000256" key="1">
    <source>
        <dbReference type="ARBA" id="ARBA00004196"/>
    </source>
</evidence>
<evidence type="ECO:0000313" key="7">
    <source>
        <dbReference type="Proteomes" id="UP000285317"/>
    </source>
</evidence>
<dbReference type="EMBL" id="CP028137">
    <property type="protein sequence ID" value="AZZ53878.1"/>
    <property type="molecule type" value="Genomic_DNA"/>
</dbReference>
<dbReference type="PANTHER" id="PTHR42953">
    <property type="entry name" value="HIGH-AFFINITY ZINC UPTAKE SYSTEM PROTEIN ZNUA-RELATED"/>
    <property type="match status" value="1"/>
</dbReference>
<accession>A0A3Q9V134</accession>
<dbReference type="Pfam" id="PF01297">
    <property type="entry name" value="ZnuA"/>
    <property type="match status" value="1"/>
</dbReference>
<dbReference type="SUPFAM" id="SSF53807">
    <property type="entry name" value="Helical backbone' metal receptor"/>
    <property type="match status" value="1"/>
</dbReference>
<evidence type="ECO:0000256" key="3">
    <source>
        <dbReference type="ARBA" id="ARBA00022723"/>
    </source>
</evidence>
<sequence>MRRPVTACDSARRDPGDSSRPRRSAVTLTIVINSRYRVSIPTAPLQTQIGSPVKTRSLALVALLGSTALALSACSGTASSTGSSGDSGKVAVVASTDVYGDLVRSIGGDLVDVTSIIDSPDKDPHEYEATARDQLALSNAALVIENGGGYDAFVDTMIDASGSTAPVITATVVAGLEEEHAHEDEAAESEGAGHDEAGHEHAEYNEHVWYDLSAVRETVTSIADELSTIDADNAATYAANAETLGGSLDALIDREAELKGTLGGRSIAITEPVPLYLTDALGLVNATPEAFSEAVEEGTDVPATTLQETLALFSDGTVDALVFNEQTESSQTQAVLDAAESAGVPTVGVTETLPEGDDYVGWMTANLDALEGALSS</sequence>
<protein>
    <submittedName>
        <fullName evidence="6">Metal ABC transporter substrate-binding protein</fullName>
    </submittedName>
</protein>
<dbReference type="GO" id="GO:0046872">
    <property type="term" value="F:metal ion binding"/>
    <property type="evidence" value="ECO:0007669"/>
    <property type="project" value="UniProtKB-KW"/>
</dbReference>
<reference evidence="6 7" key="1">
    <citation type="submission" date="2018-03" db="EMBL/GenBank/DDBJ databases">
        <title>Bacteriophage NCPPB3778 and a type I-E CRISPR drive the evolution of the US Biological Select Agent, Rathayibacter toxicus.</title>
        <authorList>
            <person name="Davis E.W.II."/>
            <person name="Tabima J.F."/>
            <person name="Weisberg A.J."/>
            <person name="Dantas Lopes L."/>
            <person name="Wiseman M.S."/>
            <person name="Wiseman M.S."/>
            <person name="Pupko T."/>
            <person name="Belcher M.S."/>
            <person name="Sechler A.J."/>
            <person name="Tancos M.A."/>
            <person name="Schroeder B.K."/>
            <person name="Murray T.D."/>
            <person name="Luster D.G."/>
            <person name="Schneider W.L."/>
            <person name="Rogers E."/>
            <person name="Andreote F.D."/>
            <person name="Grunwald N.J."/>
            <person name="Putnam M.L."/>
            <person name="Chang J.H."/>
        </authorList>
    </citation>
    <scope>NUCLEOTIDE SEQUENCE [LARGE SCALE GENOMIC DNA]</scope>
    <source>
        <strain evidence="6 7">DSM 15932</strain>
    </source>
</reference>
<name>A0A3Q9V134_9MICO</name>
<organism evidence="6 7">
    <name type="scientific">Rathayibacter festucae DSM 15932</name>
    <dbReference type="NCBI Taxonomy" id="1328866"/>
    <lineage>
        <taxon>Bacteria</taxon>
        <taxon>Bacillati</taxon>
        <taxon>Actinomycetota</taxon>
        <taxon>Actinomycetes</taxon>
        <taxon>Micrococcales</taxon>
        <taxon>Microbacteriaceae</taxon>
        <taxon>Rathayibacter</taxon>
    </lineage>
</organism>
<dbReference type="GO" id="GO:0030001">
    <property type="term" value="P:metal ion transport"/>
    <property type="evidence" value="ECO:0007669"/>
    <property type="project" value="InterPro"/>
</dbReference>
<feature type="compositionally biased region" description="Basic and acidic residues" evidence="5">
    <location>
        <begin position="10"/>
        <end position="20"/>
    </location>
</feature>
<keyword evidence="4" id="KW-0732">Signal</keyword>
<evidence type="ECO:0000256" key="5">
    <source>
        <dbReference type="SAM" id="MobiDB-lite"/>
    </source>
</evidence>
<evidence type="ECO:0000313" key="6">
    <source>
        <dbReference type="EMBL" id="AZZ53878.1"/>
    </source>
</evidence>
<dbReference type="Gene3D" id="3.40.50.1980">
    <property type="entry name" value="Nitrogenase molybdenum iron protein domain"/>
    <property type="match status" value="2"/>
</dbReference>
<keyword evidence="2" id="KW-0813">Transport</keyword>
<evidence type="ECO:0000256" key="4">
    <source>
        <dbReference type="ARBA" id="ARBA00022729"/>
    </source>
</evidence>
<comment type="subcellular location">
    <subcellularLocation>
        <location evidence="1">Cell envelope</location>
    </subcellularLocation>
</comment>
<keyword evidence="3" id="KW-0479">Metal-binding</keyword>
<dbReference type="KEGG" id="rfs:C1I64_18825"/>
<dbReference type="InterPro" id="IPR050492">
    <property type="entry name" value="Bact_metal-bind_prot9"/>
</dbReference>
<dbReference type="Proteomes" id="UP000285317">
    <property type="component" value="Chromosome"/>
</dbReference>
<feature type="region of interest" description="Disordered" evidence="5">
    <location>
        <begin position="1"/>
        <end position="23"/>
    </location>
</feature>
<evidence type="ECO:0000256" key="2">
    <source>
        <dbReference type="ARBA" id="ARBA00022448"/>
    </source>
</evidence>
<dbReference type="AlphaFoldDB" id="A0A3Q9V134"/>
<dbReference type="GO" id="GO:0030313">
    <property type="term" value="C:cell envelope"/>
    <property type="evidence" value="ECO:0007669"/>
    <property type="project" value="UniProtKB-SubCell"/>
</dbReference>
<dbReference type="InterPro" id="IPR006127">
    <property type="entry name" value="ZnuA-like"/>
</dbReference>